<comment type="subunit">
    <text evidence="9">Homodimer.</text>
</comment>
<comment type="cofactor">
    <cofactor evidence="3 9">
        <name>NAD(+)</name>
        <dbReference type="ChEBI" id="CHEBI:57540"/>
    </cofactor>
</comment>
<gene>
    <name evidence="11" type="ORF">R5R35_010094</name>
</gene>
<dbReference type="InterPro" id="IPR036291">
    <property type="entry name" value="NAD(P)-bd_dom_sf"/>
</dbReference>
<organism evidence="11 12">
    <name type="scientific">Gryllus longicercus</name>
    <dbReference type="NCBI Taxonomy" id="2509291"/>
    <lineage>
        <taxon>Eukaryota</taxon>
        <taxon>Metazoa</taxon>
        <taxon>Ecdysozoa</taxon>
        <taxon>Arthropoda</taxon>
        <taxon>Hexapoda</taxon>
        <taxon>Insecta</taxon>
        <taxon>Pterygota</taxon>
        <taxon>Neoptera</taxon>
        <taxon>Polyneoptera</taxon>
        <taxon>Orthoptera</taxon>
        <taxon>Ensifera</taxon>
        <taxon>Gryllidea</taxon>
        <taxon>Grylloidea</taxon>
        <taxon>Gryllidae</taxon>
        <taxon>Gryllinae</taxon>
        <taxon>Gryllus</taxon>
    </lineage>
</organism>
<keyword evidence="7" id="KW-0299">Galactose metabolism</keyword>
<name>A0AAN9VNP0_9ORTH</name>
<dbReference type="NCBIfam" id="TIGR01179">
    <property type="entry name" value="galE"/>
    <property type="match status" value="1"/>
</dbReference>
<comment type="pathway">
    <text evidence="5 9">Carbohydrate metabolism; galactose metabolism.</text>
</comment>
<evidence type="ECO:0000256" key="9">
    <source>
        <dbReference type="RuleBase" id="RU366046"/>
    </source>
</evidence>
<evidence type="ECO:0000256" key="2">
    <source>
        <dbReference type="ARBA" id="ARBA00000083"/>
    </source>
</evidence>
<dbReference type="EC" id="5.1.3.2" evidence="9"/>
<evidence type="ECO:0000259" key="10">
    <source>
        <dbReference type="Pfam" id="PF16363"/>
    </source>
</evidence>
<dbReference type="CDD" id="cd05247">
    <property type="entry name" value="UDP_G4E_1_SDR_e"/>
    <property type="match status" value="1"/>
</dbReference>
<evidence type="ECO:0000256" key="8">
    <source>
        <dbReference type="ARBA" id="ARBA00023235"/>
    </source>
</evidence>
<dbReference type="Gene3D" id="3.40.50.720">
    <property type="entry name" value="NAD(P)-binding Rossmann-like Domain"/>
    <property type="match status" value="1"/>
</dbReference>
<dbReference type="Proteomes" id="UP001378592">
    <property type="component" value="Unassembled WGS sequence"/>
</dbReference>
<evidence type="ECO:0000256" key="7">
    <source>
        <dbReference type="ARBA" id="ARBA00023144"/>
    </source>
</evidence>
<comment type="catalytic activity">
    <reaction evidence="2 9">
        <text>UDP-alpha-D-glucose = UDP-alpha-D-galactose</text>
        <dbReference type="Rhea" id="RHEA:22168"/>
        <dbReference type="ChEBI" id="CHEBI:58885"/>
        <dbReference type="ChEBI" id="CHEBI:66914"/>
        <dbReference type="EC" id="5.1.3.2"/>
    </reaction>
</comment>
<dbReference type="NCBIfam" id="NF007956">
    <property type="entry name" value="PRK10675.1"/>
    <property type="match status" value="1"/>
</dbReference>
<dbReference type="Pfam" id="PF16363">
    <property type="entry name" value="GDP_Man_Dehyd"/>
    <property type="match status" value="1"/>
</dbReference>
<feature type="domain" description="NAD(P)-binding" evidence="10">
    <location>
        <begin position="8"/>
        <end position="338"/>
    </location>
</feature>
<keyword evidence="8 9" id="KW-0413">Isomerase</keyword>
<evidence type="ECO:0000256" key="5">
    <source>
        <dbReference type="ARBA" id="ARBA00004947"/>
    </source>
</evidence>
<evidence type="ECO:0000256" key="1">
    <source>
        <dbReference type="ARBA" id="ARBA00000014"/>
    </source>
</evidence>
<evidence type="ECO:0000256" key="3">
    <source>
        <dbReference type="ARBA" id="ARBA00001911"/>
    </source>
</evidence>
<keyword evidence="9" id="KW-0119">Carbohydrate metabolism</keyword>
<reference evidence="11 12" key="1">
    <citation type="submission" date="2024-03" db="EMBL/GenBank/DDBJ databases">
        <title>The genome assembly and annotation of the cricket Gryllus longicercus Weissman &amp; Gray.</title>
        <authorList>
            <person name="Szrajer S."/>
            <person name="Gray D."/>
            <person name="Ylla G."/>
        </authorList>
    </citation>
    <scope>NUCLEOTIDE SEQUENCE [LARGE SCALE GENOMIC DNA]</scope>
    <source>
        <strain evidence="11">DAG 2021-001</strain>
        <tissue evidence="11">Whole body minus gut</tissue>
    </source>
</reference>
<protein>
    <recommendedName>
        <fullName evidence="9">UDP-glucose 4-epimerase</fullName>
        <ecNumber evidence="9">5.1.3.2</ecNumber>
    </recommendedName>
</protein>
<dbReference type="GO" id="GO:0005829">
    <property type="term" value="C:cytosol"/>
    <property type="evidence" value="ECO:0007669"/>
    <property type="project" value="TreeGrafter"/>
</dbReference>
<proteinExistence type="inferred from homology"/>
<dbReference type="GO" id="GO:0003974">
    <property type="term" value="F:UDP-N-acetylglucosamine 4-epimerase activity"/>
    <property type="evidence" value="ECO:0007669"/>
    <property type="project" value="UniProtKB-EC"/>
</dbReference>
<dbReference type="GO" id="GO:0033499">
    <property type="term" value="P:galactose catabolic process via UDP-galactose, Leloir pathway"/>
    <property type="evidence" value="ECO:0007669"/>
    <property type="project" value="TreeGrafter"/>
</dbReference>
<comment type="catalytic activity">
    <reaction evidence="1">
        <text>UDP-N-acetyl-alpha-D-glucosamine = UDP-N-acetyl-alpha-D-galactosamine</text>
        <dbReference type="Rhea" id="RHEA:20517"/>
        <dbReference type="ChEBI" id="CHEBI:57705"/>
        <dbReference type="ChEBI" id="CHEBI:67138"/>
        <dbReference type="EC" id="5.1.3.7"/>
    </reaction>
</comment>
<dbReference type="PANTHER" id="PTHR43725:SF47">
    <property type="entry name" value="UDP-GLUCOSE 4-EPIMERASE"/>
    <property type="match status" value="1"/>
</dbReference>
<evidence type="ECO:0000256" key="6">
    <source>
        <dbReference type="ARBA" id="ARBA00023027"/>
    </source>
</evidence>
<comment type="caution">
    <text evidence="11">The sequence shown here is derived from an EMBL/GenBank/DDBJ whole genome shotgun (WGS) entry which is preliminary data.</text>
</comment>
<dbReference type="InterPro" id="IPR005886">
    <property type="entry name" value="UDP_G4E"/>
</dbReference>
<keyword evidence="12" id="KW-1185">Reference proteome</keyword>
<dbReference type="SUPFAM" id="SSF51735">
    <property type="entry name" value="NAD(P)-binding Rossmann-fold domains"/>
    <property type="match status" value="1"/>
</dbReference>
<sequence>MDSSPTVLVTGGAGYVGSHTVVELLKNSCTVVVIDNLVNSCKGSGTLPVCLQRVQDITGKPVIFYNVDLLDSKALGSVFEKHKIDLVLHFAALKAVGESCQIPLSYYRNNVVGSIVLLETMKQYNVYKLVYSSSATVYGTPQYLPFTEAHPTGQGCTNPYGKTKYFVEEIIQDLVASDKKWSAVALRYFNPVGAHESGRIGEAPQGVPNNLMPYIAQVAVGERKDLKVYGSDYDTPDGTGVRDYIHITDLAEGHVKAIWRLMKQSEPRWQAYNLGTGQGHSVLEVIHAFEEVCGRKIPYEICPRRPGDIASSYADPSLAKKELNWEAKKSLSDMCRDMWRWQSQNPHGFEEEKQ</sequence>
<comment type="function">
    <text evidence="4">Catalyzes two distinct but analogous reactions: the reversible epimerization of UDP-glucose to UDP-galactose and the reversible epimerization of UDP-N-acetylglucosamine to UDP-N-acetylgalactosamine. The reaction with UDP-Gal plays a critical role in the Leloir pathway of galactose catabolism in which galactose is converted to the glycolytic intermediate glucose 6-phosphate. It contributes to the catabolism of dietary galactose and enables the endogenous biosynthesis of both UDP-Gal and UDP-GalNAc when exogenous sources are limited. Both UDP-sugar interconversions are important in the synthesis of glycoproteins and glycolipids.</text>
</comment>
<evidence type="ECO:0000256" key="4">
    <source>
        <dbReference type="ARBA" id="ARBA00002760"/>
    </source>
</evidence>
<accession>A0AAN9VNP0</accession>
<dbReference type="EMBL" id="JAZDUA010000172">
    <property type="protein sequence ID" value="KAK7865552.1"/>
    <property type="molecule type" value="Genomic_DNA"/>
</dbReference>
<keyword evidence="6 9" id="KW-0520">NAD</keyword>
<dbReference type="AlphaFoldDB" id="A0AAN9VNP0"/>
<dbReference type="InterPro" id="IPR016040">
    <property type="entry name" value="NAD(P)-bd_dom"/>
</dbReference>
<comment type="similarity">
    <text evidence="9">Belongs to the NAD(P)-dependent epimerase/dehydratase family.</text>
</comment>
<dbReference type="PANTHER" id="PTHR43725">
    <property type="entry name" value="UDP-GLUCOSE 4-EPIMERASE"/>
    <property type="match status" value="1"/>
</dbReference>
<evidence type="ECO:0000313" key="12">
    <source>
        <dbReference type="Proteomes" id="UP001378592"/>
    </source>
</evidence>
<dbReference type="PRINTS" id="PR01713">
    <property type="entry name" value="NUCEPIMERASE"/>
</dbReference>
<dbReference type="GO" id="GO:0003978">
    <property type="term" value="F:UDP-glucose 4-epimerase activity"/>
    <property type="evidence" value="ECO:0007669"/>
    <property type="project" value="UniProtKB-UniRule"/>
</dbReference>
<evidence type="ECO:0000313" key="11">
    <source>
        <dbReference type="EMBL" id="KAK7865552.1"/>
    </source>
</evidence>
<dbReference type="Gene3D" id="3.90.25.10">
    <property type="entry name" value="UDP-galactose 4-epimerase, domain 1"/>
    <property type="match status" value="1"/>
</dbReference>